<dbReference type="InterPro" id="IPR016040">
    <property type="entry name" value="NAD(P)-bd_dom"/>
</dbReference>
<dbReference type="PANTHER" id="PTHR43355">
    <property type="entry name" value="FLAVIN REDUCTASE (NADPH)"/>
    <property type="match status" value="1"/>
</dbReference>
<feature type="domain" description="NAD(P)-binding" evidence="1">
    <location>
        <begin position="8"/>
        <end position="187"/>
    </location>
</feature>
<keyword evidence="3" id="KW-1185">Reference proteome</keyword>
<dbReference type="Proteomes" id="UP001058098">
    <property type="component" value="Chromosome"/>
</dbReference>
<name>A0ABY5R4I8_9HYPH</name>
<dbReference type="EMBL" id="CP062229">
    <property type="protein sequence ID" value="UVC18238.1"/>
    <property type="molecule type" value="Genomic_DNA"/>
</dbReference>
<dbReference type="InterPro" id="IPR036291">
    <property type="entry name" value="NAD(P)-bd_dom_sf"/>
</dbReference>
<evidence type="ECO:0000313" key="3">
    <source>
        <dbReference type="Proteomes" id="UP001058098"/>
    </source>
</evidence>
<dbReference type="PANTHER" id="PTHR43355:SF2">
    <property type="entry name" value="FLAVIN REDUCTASE (NADPH)"/>
    <property type="match status" value="1"/>
</dbReference>
<sequence length="200" mass="21867">MTKVLILGANGQLARNTTKVFLVDAVFLEDADFTLTLYLRRAGRLTNPDPRRVAIVEGDVLDAGTLRAAMQGQDVVYANLAGDMARQATAIIDAMHATGVKRLIFISSMGIYGEVPGERYRSILDPYRDSAALIEQSDLDFTILRPGWFTRDEEVSYHITQKGEAFEGHDVSLNSLSDLIVKLAKSPALHARCSLGIGQA</sequence>
<dbReference type="SUPFAM" id="SSF51735">
    <property type="entry name" value="NAD(P)-binding Rossmann-fold domains"/>
    <property type="match status" value="1"/>
</dbReference>
<proteinExistence type="predicted"/>
<evidence type="ECO:0000259" key="1">
    <source>
        <dbReference type="Pfam" id="PF13460"/>
    </source>
</evidence>
<accession>A0ABY5R4I8</accession>
<dbReference type="Pfam" id="PF13460">
    <property type="entry name" value="NAD_binding_10"/>
    <property type="match status" value="1"/>
</dbReference>
<protein>
    <submittedName>
        <fullName evidence="2">NAD(P)H-binding protein</fullName>
    </submittedName>
</protein>
<dbReference type="RefSeq" id="WP_258123118.1">
    <property type="nucleotide sequence ID" value="NZ_CP062229.1"/>
</dbReference>
<gene>
    <name evidence="2" type="ORF">IHQ72_14810</name>
</gene>
<organism evidence="2 3">
    <name type="scientific">Mesorhizobium onobrychidis</name>
    <dbReference type="NCBI Taxonomy" id="2775404"/>
    <lineage>
        <taxon>Bacteria</taxon>
        <taxon>Pseudomonadati</taxon>
        <taxon>Pseudomonadota</taxon>
        <taxon>Alphaproteobacteria</taxon>
        <taxon>Hyphomicrobiales</taxon>
        <taxon>Phyllobacteriaceae</taxon>
        <taxon>Mesorhizobium</taxon>
    </lineage>
</organism>
<evidence type="ECO:0000313" key="2">
    <source>
        <dbReference type="EMBL" id="UVC18238.1"/>
    </source>
</evidence>
<dbReference type="Gene3D" id="3.40.50.720">
    <property type="entry name" value="NAD(P)-binding Rossmann-like Domain"/>
    <property type="match status" value="1"/>
</dbReference>
<dbReference type="InterPro" id="IPR051606">
    <property type="entry name" value="Polyketide_Oxido-like"/>
</dbReference>
<reference evidence="2" key="1">
    <citation type="submission" date="2020-09" db="EMBL/GenBank/DDBJ databases">
        <title>Rhizobia associated with sainfoin plants.</title>
        <authorList>
            <person name="Asharfi S."/>
            <person name="Kuzmanovic N."/>
            <person name="Bunk B."/>
            <person name="Sproeer C."/>
            <person name="Becker M."/>
            <person name="Thuenen T."/>
        </authorList>
    </citation>
    <scope>NUCLEOTIDE SEQUENCE</scope>
    <source>
        <strain evidence="2">OM4</strain>
    </source>
</reference>